<keyword evidence="9" id="KW-0472">Membrane</keyword>
<sequence>MTKSEDGGERVIADRYRLRSALGAGGMGTVWLAWDPELARDVAVKEVLLPDGLSGPERDEAHARVRREARSAARIAHPSVVTIHDVLDFEGHPWVVMELLRGRSLQQELAANGPMDPQRVAVIAVQLLEAVRAAHAAGVIHRDIKPGNVMLADGDRVTLTDFGIATLEGGATITRTGVLVGSPEYMSPERLHSEQATAASDLWSVGVTLYAMSTGASPFHRDSITGAIAAVLSAPIPPLGWAGPLAPVIGGLLERDPGRRLTADRALALLAAVAPPNGPDAASGERPSPPNGPPPWQGPVTPHPSGPVTPRPTGPATPQPHAPPAPRPGGPATPHPALGPPPAPIPAAPIGAWPAPPAAFHAGREKPRRRSRVGLWALLIGAVVVAAVAFLAAVAVVMSEEFGSAPPMRTYSNQWYSIGYPEGWDYETPPDEERTIRFQNPDGTITLTVVSWELTSSDPQTAREWVELYHEEVQNEEGVEVRRVIGTAYGFPSDWDVGHILLRYTEDAHDDQIRRLDGYVIVYDGEYYGLAWDTPWDAPRTDLHDSIVDSFKPRT</sequence>
<dbReference type="Proteomes" id="UP000546642">
    <property type="component" value="Unassembled WGS sequence"/>
</dbReference>
<dbReference type="EMBL" id="JACHDS010000001">
    <property type="protein sequence ID" value="MBB6173451.1"/>
    <property type="molecule type" value="Genomic_DNA"/>
</dbReference>
<dbReference type="PANTHER" id="PTHR43289">
    <property type="entry name" value="MITOGEN-ACTIVATED PROTEIN KINASE KINASE KINASE 20-RELATED"/>
    <property type="match status" value="1"/>
</dbReference>
<dbReference type="GO" id="GO:0005524">
    <property type="term" value="F:ATP binding"/>
    <property type="evidence" value="ECO:0007669"/>
    <property type="project" value="UniProtKB-UniRule"/>
</dbReference>
<comment type="caution">
    <text evidence="11">The sequence shown here is derived from an EMBL/GenBank/DDBJ whole genome shotgun (WGS) entry which is preliminary data.</text>
</comment>
<protein>
    <recommendedName>
        <fullName evidence="1">non-specific serine/threonine protein kinase</fullName>
        <ecNumber evidence="1">2.7.11.1</ecNumber>
    </recommendedName>
</protein>
<dbReference type="InterPro" id="IPR011009">
    <property type="entry name" value="Kinase-like_dom_sf"/>
</dbReference>
<evidence type="ECO:0000256" key="9">
    <source>
        <dbReference type="SAM" id="Phobius"/>
    </source>
</evidence>
<feature type="compositionally biased region" description="Pro residues" evidence="8">
    <location>
        <begin position="287"/>
        <end position="347"/>
    </location>
</feature>
<keyword evidence="4 7" id="KW-0547">Nucleotide-binding</keyword>
<evidence type="ECO:0000313" key="11">
    <source>
        <dbReference type="EMBL" id="MBB6173451.1"/>
    </source>
</evidence>
<keyword evidence="3" id="KW-0808">Transferase</keyword>
<dbReference type="PROSITE" id="PS00107">
    <property type="entry name" value="PROTEIN_KINASE_ATP"/>
    <property type="match status" value="1"/>
</dbReference>
<dbReference type="Gene3D" id="3.30.200.20">
    <property type="entry name" value="Phosphorylase Kinase, domain 1"/>
    <property type="match status" value="1"/>
</dbReference>
<dbReference type="EC" id="2.7.11.1" evidence="1"/>
<dbReference type="AlphaFoldDB" id="A0A7X0D786"/>
<evidence type="ECO:0000256" key="4">
    <source>
        <dbReference type="ARBA" id="ARBA00022741"/>
    </source>
</evidence>
<feature type="region of interest" description="Disordered" evidence="8">
    <location>
        <begin position="274"/>
        <end position="350"/>
    </location>
</feature>
<feature type="transmembrane region" description="Helical" evidence="9">
    <location>
        <begin position="373"/>
        <end position="398"/>
    </location>
</feature>
<keyword evidence="12" id="KW-1185">Reference proteome</keyword>
<proteinExistence type="predicted"/>
<dbReference type="GO" id="GO:0004674">
    <property type="term" value="F:protein serine/threonine kinase activity"/>
    <property type="evidence" value="ECO:0007669"/>
    <property type="project" value="UniProtKB-KW"/>
</dbReference>
<evidence type="ECO:0000256" key="3">
    <source>
        <dbReference type="ARBA" id="ARBA00022679"/>
    </source>
</evidence>
<keyword evidence="9" id="KW-1133">Transmembrane helix</keyword>
<dbReference type="InterPro" id="IPR000719">
    <property type="entry name" value="Prot_kinase_dom"/>
</dbReference>
<accession>A0A7X0D786</accession>
<organism evidence="11 12">
    <name type="scientific">Nocardiopsis mwathae</name>
    <dbReference type="NCBI Taxonomy" id="1472723"/>
    <lineage>
        <taxon>Bacteria</taxon>
        <taxon>Bacillati</taxon>
        <taxon>Actinomycetota</taxon>
        <taxon>Actinomycetes</taxon>
        <taxon>Streptosporangiales</taxon>
        <taxon>Nocardiopsidaceae</taxon>
        <taxon>Nocardiopsis</taxon>
    </lineage>
</organism>
<evidence type="ECO:0000256" key="2">
    <source>
        <dbReference type="ARBA" id="ARBA00022527"/>
    </source>
</evidence>
<dbReference type="PANTHER" id="PTHR43289:SF6">
    <property type="entry name" value="SERINE_THREONINE-PROTEIN KINASE NEKL-3"/>
    <property type="match status" value="1"/>
</dbReference>
<evidence type="ECO:0000256" key="7">
    <source>
        <dbReference type="PROSITE-ProRule" id="PRU10141"/>
    </source>
</evidence>
<evidence type="ECO:0000259" key="10">
    <source>
        <dbReference type="PROSITE" id="PS50011"/>
    </source>
</evidence>
<evidence type="ECO:0000256" key="8">
    <source>
        <dbReference type="SAM" id="MobiDB-lite"/>
    </source>
</evidence>
<evidence type="ECO:0000256" key="5">
    <source>
        <dbReference type="ARBA" id="ARBA00022777"/>
    </source>
</evidence>
<dbReference type="SUPFAM" id="SSF56112">
    <property type="entry name" value="Protein kinase-like (PK-like)"/>
    <property type="match status" value="1"/>
</dbReference>
<dbReference type="SMART" id="SM00220">
    <property type="entry name" value="S_TKc"/>
    <property type="match status" value="1"/>
</dbReference>
<name>A0A7X0D786_9ACTN</name>
<keyword evidence="5 11" id="KW-0418">Kinase</keyword>
<evidence type="ECO:0000256" key="1">
    <source>
        <dbReference type="ARBA" id="ARBA00012513"/>
    </source>
</evidence>
<dbReference type="InterPro" id="IPR008271">
    <property type="entry name" value="Ser/Thr_kinase_AS"/>
</dbReference>
<dbReference type="PROSITE" id="PS50011">
    <property type="entry name" value="PROTEIN_KINASE_DOM"/>
    <property type="match status" value="1"/>
</dbReference>
<dbReference type="PROSITE" id="PS00108">
    <property type="entry name" value="PROTEIN_KINASE_ST"/>
    <property type="match status" value="1"/>
</dbReference>
<keyword evidence="6 7" id="KW-0067">ATP-binding</keyword>
<gene>
    <name evidence="11" type="ORF">HNR23_003511</name>
</gene>
<dbReference type="Gene3D" id="1.10.510.10">
    <property type="entry name" value="Transferase(Phosphotransferase) domain 1"/>
    <property type="match status" value="1"/>
</dbReference>
<keyword evidence="2 11" id="KW-0723">Serine/threonine-protein kinase</keyword>
<feature type="binding site" evidence="7">
    <location>
        <position position="45"/>
    </location>
    <ligand>
        <name>ATP</name>
        <dbReference type="ChEBI" id="CHEBI:30616"/>
    </ligand>
</feature>
<dbReference type="InterPro" id="IPR017441">
    <property type="entry name" value="Protein_kinase_ATP_BS"/>
</dbReference>
<feature type="domain" description="Protein kinase" evidence="10">
    <location>
        <begin position="16"/>
        <end position="273"/>
    </location>
</feature>
<keyword evidence="9" id="KW-0812">Transmembrane</keyword>
<dbReference type="CDD" id="cd14014">
    <property type="entry name" value="STKc_PknB_like"/>
    <property type="match status" value="1"/>
</dbReference>
<evidence type="ECO:0000313" key="12">
    <source>
        <dbReference type="Proteomes" id="UP000546642"/>
    </source>
</evidence>
<dbReference type="Pfam" id="PF00069">
    <property type="entry name" value="Pkinase"/>
    <property type="match status" value="1"/>
</dbReference>
<evidence type="ECO:0000256" key="6">
    <source>
        <dbReference type="ARBA" id="ARBA00022840"/>
    </source>
</evidence>
<reference evidence="11 12" key="1">
    <citation type="submission" date="2020-08" db="EMBL/GenBank/DDBJ databases">
        <title>Sequencing the genomes of 1000 actinobacteria strains.</title>
        <authorList>
            <person name="Klenk H.-P."/>
        </authorList>
    </citation>
    <scope>NUCLEOTIDE SEQUENCE [LARGE SCALE GENOMIC DNA]</scope>
    <source>
        <strain evidence="11 12">DSM 46659</strain>
    </source>
</reference>
<dbReference type="RefSeq" id="WP_184076847.1">
    <property type="nucleotide sequence ID" value="NZ_JACHDS010000001.1"/>
</dbReference>